<accession>A0A6C0DGF8</accession>
<dbReference type="AlphaFoldDB" id="A0A6C0DGF8"/>
<evidence type="ECO:0008006" key="2">
    <source>
        <dbReference type="Google" id="ProtNLM"/>
    </source>
</evidence>
<reference evidence="1" key="1">
    <citation type="journal article" date="2020" name="Nature">
        <title>Giant virus diversity and host interactions through global metagenomics.</title>
        <authorList>
            <person name="Schulz F."/>
            <person name="Roux S."/>
            <person name="Paez-Espino D."/>
            <person name="Jungbluth S."/>
            <person name="Walsh D.A."/>
            <person name="Denef V.J."/>
            <person name="McMahon K.D."/>
            <person name="Konstantinidis K.T."/>
            <person name="Eloe-Fadrosh E.A."/>
            <person name="Kyrpides N.C."/>
            <person name="Woyke T."/>
        </authorList>
    </citation>
    <scope>NUCLEOTIDE SEQUENCE</scope>
    <source>
        <strain evidence="1">GVMAG-M-3300023174-176</strain>
    </source>
</reference>
<dbReference type="EMBL" id="MN739613">
    <property type="protein sequence ID" value="QHT15617.1"/>
    <property type="molecule type" value="Genomic_DNA"/>
</dbReference>
<protein>
    <recommendedName>
        <fullName evidence="2">MD-2-related lipid-recognition domain-containing protein</fullName>
    </recommendedName>
</protein>
<sequence length="133" mass="14467">MLKVLLALMTTLFVSSKQLPVATNCDTASLFHIEDINVQYELPPANSTLTVGYTVPKQIEDGLATYKCTLNGIPVINEQAPLCQETTCPIEAAFHNDSNPFQTGLATGTLTCTMKWLATDSSVLRCIRIVETS</sequence>
<organism evidence="1">
    <name type="scientific">viral metagenome</name>
    <dbReference type="NCBI Taxonomy" id="1070528"/>
    <lineage>
        <taxon>unclassified sequences</taxon>
        <taxon>metagenomes</taxon>
        <taxon>organismal metagenomes</taxon>
    </lineage>
</organism>
<dbReference type="InterPro" id="IPR014756">
    <property type="entry name" value="Ig_E-set"/>
</dbReference>
<dbReference type="SUPFAM" id="SSF81296">
    <property type="entry name" value="E set domains"/>
    <property type="match status" value="1"/>
</dbReference>
<proteinExistence type="predicted"/>
<evidence type="ECO:0000313" key="1">
    <source>
        <dbReference type="EMBL" id="QHT15617.1"/>
    </source>
</evidence>
<name>A0A6C0DGF8_9ZZZZ</name>